<accession>A0A9P6E5G0</accession>
<evidence type="ECO:0000313" key="1">
    <source>
        <dbReference type="EMBL" id="KAF9522908.1"/>
    </source>
</evidence>
<evidence type="ECO:0000313" key="2">
    <source>
        <dbReference type="Proteomes" id="UP000807306"/>
    </source>
</evidence>
<proteinExistence type="predicted"/>
<organism evidence="1 2">
    <name type="scientific">Crepidotus variabilis</name>
    <dbReference type="NCBI Taxonomy" id="179855"/>
    <lineage>
        <taxon>Eukaryota</taxon>
        <taxon>Fungi</taxon>
        <taxon>Dikarya</taxon>
        <taxon>Basidiomycota</taxon>
        <taxon>Agaricomycotina</taxon>
        <taxon>Agaricomycetes</taxon>
        <taxon>Agaricomycetidae</taxon>
        <taxon>Agaricales</taxon>
        <taxon>Agaricineae</taxon>
        <taxon>Crepidotaceae</taxon>
        <taxon>Crepidotus</taxon>
    </lineage>
</organism>
<dbReference type="EMBL" id="MU157930">
    <property type="protein sequence ID" value="KAF9522908.1"/>
    <property type="molecule type" value="Genomic_DNA"/>
</dbReference>
<comment type="caution">
    <text evidence="1">The sequence shown here is derived from an EMBL/GenBank/DDBJ whole genome shotgun (WGS) entry which is preliminary data.</text>
</comment>
<reference evidence="1" key="1">
    <citation type="submission" date="2020-11" db="EMBL/GenBank/DDBJ databases">
        <authorList>
            <consortium name="DOE Joint Genome Institute"/>
            <person name="Ahrendt S."/>
            <person name="Riley R."/>
            <person name="Andreopoulos W."/>
            <person name="Labutti K."/>
            <person name="Pangilinan J."/>
            <person name="Ruiz-Duenas F.J."/>
            <person name="Barrasa J.M."/>
            <person name="Sanchez-Garcia M."/>
            <person name="Camarero S."/>
            <person name="Miyauchi S."/>
            <person name="Serrano A."/>
            <person name="Linde D."/>
            <person name="Babiker R."/>
            <person name="Drula E."/>
            <person name="Ayuso-Fernandez I."/>
            <person name="Pacheco R."/>
            <person name="Padilla G."/>
            <person name="Ferreira P."/>
            <person name="Barriuso J."/>
            <person name="Kellner H."/>
            <person name="Castanera R."/>
            <person name="Alfaro M."/>
            <person name="Ramirez L."/>
            <person name="Pisabarro A.G."/>
            <person name="Kuo A."/>
            <person name="Tritt A."/>
            <person name="Lipzen A."/>
            <person name="He G."/>
            <person name="Yan M."/>
            <person name="Ng V."/>
            <person name="Cullen D."/>
            <person name="Martin F."/>
            <person name="Rosso M.-N."/>
            <person name="Henrissat B."/>
            <person name="Hibbett D."/>
            <person name="Martinez A.T."/>
            <person name="Grigoriev I.V."/>
        </authorList>
    </citation>
    <scope>NUCLEOTIDE SEQUENCE</scope>
    <source>
        <strain evidence="1">CBS 506.95</strain>
    </source>
</reference>
<protein>
    <submittedName>
        <fullName evidence="1">Uncharacterized protein</fullName>
    </submittedName>
</protein>
<dbReference type="Proteomes" id="UP000807306">
    <property type="component" value="Unassembled WGS sequence"/>
</dbReference>
<sequence length="87" mass="10129">MKDFSSAKRNSRSQPLWKEEFVACYKSNRPFCFRFFEVFWAFGNLDTRKLGNLVAFLTVLCSFQKVFAKIDLGVEVSGFKGFSRFFG</sequence>
<gene>
    <name evidence="1" type="ORF">CPB83DRAFT_71076</name>
</gene>
<dbReference type="AlphaFoldDB" id="A0A9P6E5G0"/>
<keyword evidence="2" id="KW-1185">Reference proteome</keyword>
<name>A0A9P6E5G0_9AGAR</name>